<feature type="region of interest" description="Disordered" evidence="1">
    <location>
        <begin position="1"/>
        <end position="100"/>
    </location>
</feature>
<dbReference type="RefSeq" id="WP_147924362.1">
    <property type="nucleotide sequence ID" value="NZ_VKAC01000001.1"/>
</dbReference>
<keyword evidence="3" id="KW-1185">Reference proteome</keyword>
<evidence type="ECO:0000313" key="3">
    <source>
        <dbReference type="Proteomes" id="UP000321234"/>
    </source>
</evidence>
<name>A0A5C8ZIP0_9ACTN</name>
<dbReference type="EMBL" id="VKAC01000001">
    <property type="protein sequence ID" value="TXR57737.1"/>
    <property type="molecule type" value="Genomic_DNA"/>
</dbReference>
<feature type="compositionally biased region" description="Polar residues" evidence="1">
    <location>
        <begin position="12"/>
        <end position="21"/>
    </location>
</feature>
<evidence type="ECO:0000256" key="1">
    <source>
        <dbReference type="SAM" id="MobiDB-lite"/>
    </source>
</evidence>
<protein>
    <submittedName>
        <fullName evidence="2">Uncharacterized protein</fullName>
    </submittedName>
</protein>
<accession>A0A5C8ZIP0</accession>
<dbReference type="AlphaFoldDB" id="A0A5C8ZIP0"/>
<comment type="caution">
    <text evidence="2">The sequence shown here is derived from an EMBL/GenBank/DDBJ whole genome shotgun (WGS) entry which is preliminary data.</text>
</comment>
<reference evidence="2 3" key="1">
    <citation type="submission" date="2019-07" db="EMBL/GenBank/DDBJ databases">
        <title>Quadrisphaera sp. strain DD2A genome sequencing and assembly.</title>
        <authorList>
            <person name="Kim I."/>
        </authorList>
    </citation>
    <scope>NUCLEOTIDE SEQUENCE [LARGE SCALE GENOMIC DNA]</scope>
    <source>
        <strain evidence="2 3">DD2A</strain>
    </source>
</reference>
<gene>
    <name evidence="2" type="ORF">FMM08_00215</name>
</gene>
<organism evidence="2 3">
    <name type="scientific">Quadrisphaera setariae</name>
    <dbReference type="NCBI Taxonomy" id="2593304"/>
    <lineage>
        <taxon>Bacteria</taxon>
        <taxon>Bacillati</taxon>
        <taxon>Actinomycetota</taxon>
        <taxon>Actinomycetes</taxon>
        <taxon>Kineosporiales</taxon>
        <taxon>Kineosporiaceae</taxon>
        <taxon>Quadrisphaera</taxon>
    </lineage>
</organism>
<dbReference type="Proteomes" id="UP000321234">
    <property type="component" value="Unassembled WGS sequence"/>
</dbReference>
<sequence length="100" mass="9805">MSTHDDDGGTGQVQPSANPETLSAIADRSNGTARATGASVPPPVMDQRGEGSADGTAAGDPLAGVTISAEDAEQAVPGDTGPEHPGARPHSSYDTPGGAR</sequence>
<dbReference type="OrthoDB" id="5191625at2"/>
<evidence type="ECO:0000313" key="2">
    <source>
        <dbReference type="EMBL" id="TXR57737.1"/>
    </source>
</evidence>
<proteinExistence type="predicted"/>